<sequence length="71" mass="8119">MKNTSHQELFIPTSFLPRFAERAVSGNLLSHSRKVRFVFAGSYFESGKCFKIGSSDSENVIEPQYTKIRFV</sequence>
<comment type="caution">
    <text evidence="1">The sequence shown here is derived from an EMBL/GenBank/DDBJ whole genome shotgun (WGS) entry which is preliminary data.</text>
</comment>
<accession>A0A2N0BDG0</accession>
<name>A0A2N0BMY1_9LEPT</name>
<organism evidence="1">
    <name type="scientific">Leptospira ellisii</name>
    <dbReference type="NCBI Taxonomy" id="2023197"/>
    <lineage>
        <taxon>Bacteria</taxon>
        <taxon>Pseudomonadati</taxon>
        <taxon>Spirochaetota</taxon>
        <taxon>Spirochaetia</taxon>
        <taxon>Leptospirales</taxon>
        <taxon>Leptospiraceae</taxon>
        <taxon>Leptospira</taxon>
    </lineage>
</organism>
<proteinExistence type="predicted"/>
<evidence type="ECO:0000313" key="1">
    <source>
        <dbReference type="EMBL" id="PJZ94592.1"/>
    </source>
</evidence>
<dbReference type="EMBL" id="NPEF01000010">
    <property type="protein sequence ID" value="PJZ94592.1"/>
    <property type="molecule type" value="Genomic_DNA"/>
</dbReference>
<reference evidence="1" key="1">
    <citation type="submission" date="2017-07" db="EMBL/GenBank/DDBJ databases">
        <title>Leptospira spp. isolated from tropical soils.</title>
        <authorList>
            <person name="Thibeaux R."/>
            <person name="Iraola G."/>
            <person name="Ferres I."/>
            <person name="Bierque E."/>
            <person name="Girault D."/>
            <person name="Soupe-Gilbert M.-E."/>
            <person name="Picardeau M."/>
            <person name="Goarant C."/>
        </authorList>
    </citation>
    <scope>NUCLEOTIDE SEQUENCE [LARGE SCALE GENOMIC DNA]</scope>
    <source>
        <strain evidence="1">ATI7-C-A5</strain>
    </source>
</reference>
<accession>A0A2N0BMY1</accession>
<protein>
    <submittedName>
        <fullName evidence="1">Uncharacterized protein</fullName>
    </submittedName>
</protein>
<dbReference type="AlphaFoldDB" id="A0A2N0BMY1"/>
<gene>
    <name evidence="1" type="ORF">CH379_01880</name>
</gene>